<accession>A0A0W0FVV6</accession>
<dbReference type="EMBL" id="LATX01001573">
    <property type="protein sequence ID" value="KTB40513.1"/>
    <property type="molecule type" value="Genomic_DNA"/>
</dbReference>
<feature type="transmembrane region" description="Helical" evidence="1">
    <location>
        <begin position="159"/>
        <end position="180"/>
    </location>
</feature>
<feature type="transmembrane region" description="Helical" evidence="1">
    <location>
        <begin position="131"/>
        <end position="153"/>
    </location>
</feature>
<keyword evidence="1" id="KW-0812">Transmembrane</keyword>
<proteinExistence type="predicted"/>
<organism evidence="2 3">
    <name type="scientific">Moniliophthora roreri</name>
    <name type="common">Frosty pod rot fungus</name>
    <name type="synonym">Monilia roreri</name>
    <dbReference type="NCBI Taxonomy" id="221103"/>
    <lineage>
        <taxon>Eukaryota</taxon>
        <taxon>Fungi</taxon>
        <taxon>Dikarya</taxon>
        <taxon>Basidiomycota</taxon>
        <taxon>Agaricomycotina</taxon>
        <taxon>Agaricomycetes</taxon>
        <taxon>Agaricomycetidae</taxon>
        <taxon>Agaricales</taxon>
        <taxon>Marasmiineae</taxon>
        <taxon>Marasmiaceae</taxon>
        <taxon>Moniliophthora</taxon>
    </lineage>
</organism>
<evidence type="ECO:0000256" key="1">
    <source>
        <dbReference type="SAM" id="Phobius"/>
    </source>
</evidence>
<sequence length="344" mass="38694">MRLWTIRNAHVLVALYPILLEIIYAFVLKRRTNITRELRVFSTTYTTIVVAVLFHVYLTFVVKRLARKSIALRHEVEIAVSSRTPKEAYAKCSALYLHQALAVATVVNMAVFTRDDTGPLIKGSIERLQSIVLDAFFSGIYWCIALGVVYGIARVYGLFPGWDTLVIGYVWLVVQILQIAQKYSSNIVNTILFILFLYFYPFTFLSTQEIVMWILVHVSDVLTGLYAYNTIRTHDVPDPAPHQDNNAAVPTDTRWLVIGIVVTTGMSFYTRKDGTLLWGTVTKLWEMAGYGAQLSSALYLPLLVALSHVEQFMETEAQGNVEEGGIVLGSTEQPKDEAQLAETV</sequence>
<feature type="transmembrane region" description="Helical" evidence="1">
    <location>
        <begin position="187"/>
        <end position="204"/>
    </location>
</feature>
<comment type="caution">
    <text evidence="2">The sequence shown here is derived from an EMBL/GenBank/DDBJ whole genome shotgun (WGS) entry which is preliminary data.</text>
</comment>
<gene>
    <name evidence="2" type="ORF">WG66_6896</name>
</gene>
<dbReference type="AlphaFoldDB" id="A0A0W0FVV6"/>
<reference evidence="2 3" key="1">
    <citation type="submission" date="2015-12" db="EMBL/GenBank/DDBJ databases">
        <title>Draft genome sequence of Moniliophthora roreri, the causal agent of frosty pod rot of cacao.</title>
        <authorList>
            <person name="Aime M.C."/>
            <person name="Diaz-Valderrama J.R."/>
            <person name="Kijpornyongpan T."/>
            <person name="Phillips-Mora W."/>
        </authorList>
    </citation>
    <scope>NUCLEOTIDE SEQUENCE [LARGE SCALE GENOMIC DNA]</scope>
    <source>
        <strain evidence="2 3">MCA 2952</strain>
    </source>
</reference>
<feature type="transmembrane region" description="Helical" evidence="1">
    <location>
        <begin position="9"/>
        <end position="28"/>
    </location>
</feature>
<evidence type="ECO:0000313" key="2">
    <source>
        <dbReference type="EMBL" id="KTB40513.1"/>
    </source>
</evidence>
<evidence type="ECO:0000313" key="3">
    <source>
        <dbReference type="Proteomes" id="UP000054988"/>
    </source>
</evidence>
<keyword evidence="1" id="KW-0472">Membrane</keyword>
<dbReference type="Proteomes" id="UP000054988">
    <property type="component" value="Unassembled WGS sequence"/>
</dbReference>
<keyword evidence="1" id="KW-1133">Transmembrane helix</keyword>
<feature type="transmembrane region" description="Helical" evidence="1">
    <location>
        <begin position="40"/>
        <end position="62"/>
    </location>
</feature>
<name>A0A0W0FVV6_MONRR</name>
<protein>
    <submittedName>
        <fullName evidence="2">Uncharacterized protein</fullName>
    </submittedName>
</protein>